<gene>
    <name evidence="3" type="ORF">MSTE_03601</name>
</gene>
<dbReference type="AlphaFoldDB" id="A0A1Z4F110"/>
<keyword evidence="2" id="KW-0732">Signal</keyword>
<reference evidence="4" key="1">
    <citation type="journal article" date="2017" name="Genome Announc.">
        <title>Complete Genome Sequence of Mycobacterium stephanolepidis.</title>
        <authorList>
            <person name="Fukano H."/>
            <person name="Yoshida M."/>
            <person name="Katayama Y."/>
            <person name="Omatsu T."/>
            <person name="Mizutani T."/>
            <person name="Kurata O."/>
            <person name="Wada S."/>
            <person name="Hoshino Y."/>
        </authorList>
    </citation>
    <scope>NUCLEOTIDE SEQUENCE [LARGE SCALE GENOMIC DNA]</scope>
    <source>
        <strain evidence="4">NJB0901</strain>
    </source>
</reference>
<feature type="chain" id="PRO_5039114942" description="PASTA domain-containing protein" evidence="2">
    <location>
        <begin position="37"/>
        <end position="133"/>
    </location>
</feature>
<dbReference type="EMBL" id="AP018165">
    <property type="protein sequence ID" value="BAX98901.1"/>
    <property type="molecule type" value="Genomic_DNA"/>
</dbReference>
<reference evidence="3 4" key="2">
    <citation type="journal article" date="2017" name="Int. J. Syst. Evol. Microbiol.">
        <title>Mycobacterium stephanolepidis sp. nov., a rapidly growing species related to Mycobacterium chelonae, isolated from marine teleost fish, Stephanolepis cirrhifer.</title>
        <authorList>
            <person name="Fukano H."/>
            <person name="Wada S."/>
            <person name="Kurata O."/>
            <person name="Katayama K."/>
            <person name="Fujiwara N."/>
            <person name="Hoshino Y."/>
        </authorList>
    </citation>
    <scope>NUCLEOTIDE SEQUENCE [LARGE SCALE GENOMIC DNA]</scope>
    <source>
        <strain evidence="3 4">NJB0901</strain>
    </source>
</reference>
<dbReference type="Proteomes" id="UP000217954">
    <property type="component" value="Chromosome"/>
</dbReference>
<accession>A0A1Z4F110</accession>
<evidence type="ECO:0000256" key="2">
    <source>
        <dbReference type="SAM" id="SignalP"/>
    </source>
</evidence>
<protein>
    <recommendedName>
        <fullName evidence="5">PASTA domain-containing protein</fullName>
    </recommendedName>
</protein>
<evidence type="ECO:0000313" key="4">
    <source>
        <dbReference type="Proteomes" id="UP000217954"/>
    </source>
</evidence>
<sequence length="133" mass="13854">MQHRTENKPRRPWFLIAMGAGAAIVAMCLASPDTNAQPSDSLDAVFARLTDEGYRVTVETFGDCDPHDGSIVATRIGPTVWADTTADSKAGGGGATPASTGQAGSRGGVPWARSVSYRIAYVTVNCQPGSAVR</sequence>
<evidence type="ECO:0008006" key="5">
    <source>
        <dbReference type="Google" id="ProtNLM"/>
    </source>
</evidence>
<dbReference type="RefSeq" id="WP_231896919.1">
    <property type="nucleotide sequence ID" value="NZ_AP018165.1"/>
</dbReference>
<keyword evidence="4" id="KW-1185">Reference proteome</keyword>
<dbReference type="KEGG" id="mste:MSTE_03601"/>
<proteinExistence type="predicted"/>
<feature type="region of interest" description="Disordered" evidence="1">
    <location>
        <begin position="83"/>
        <end position="108"/>
    </location>
</feature>
<organism evidence="3 4">
    <name type="scientific">[Mycobacterium] stephanolepidis</name>
    <dbReference type="NCBI Taxonomy" id="1520670"/>
    <lineage>
        <taxon>Bacteria</taxon>
        <taxon>Bacillati</taxon>
        <taxon>Actinomycetota</taxon>
        <taxon>Actinomycetes</taxon>
        <taxon>Mycobacteriales</taxon>
        <taxon>Mycobacteriaceae</taxon>
        <taxon>Mycobacteroides</taxon>
    </lineage>
</organism>
<name>A0A1Z4F110_9MYCO</name>
<evidence type="ECO:0000256" key="1">
    <source>
        <dbReference type="SAM" id="MobiDB-lite"/>
    </source>
</evidence>
<feature type="signal peptide" evidence="2">
    <location>
        <begin position="1"/>
        <end position="36"/>
    </location>
</feature>
<evidence type="ECO:0000313" key="3">
    <source>
        <dbReference type="EMBL" id="BAX98901.1"/>
    </source>
</evidence>